<keyword evidence="2" id="KW-1185">Reference proteome</keyword>
<proteinExistence type="predicted"/>
<dbReference type="EMBL" id="NBIV01000248">
    <property type="protein sequence ID" value="PXF40980.1"/>
    <property type="molecule type" value="Genomic_DNA"/>
</dbReference>
<dbReference type="AlphaFoldDB" id="A0A2V3IIN1"/>
<organism evidence="1 2">
    <name type="scientific">Gracilariopsis chorda</name>
    <dbReference type="NCBI Taxonomy" id="448386"/>
    <lineage>
        <taxon>Eukaryota</taxon>
        <taxon>Rhodophyta</taxon>
        <taxon>Florideophyceae</taxon>
        <taxon>Rhodymeniophycidae</taxon>
        <taxon>Gracilariales</taxon>
        <taxon>Gracilariaceae</taxon>
        <taxon>Gracilariopsis</taxon>
    </lineage>
</organism>
<gene>
    <name evidence="1" type="ORF">BWQ96_09311</name>
</gene>
<protein>
    <submittedName>
        <fullName evidence="1">Uncharacterized protein</fullName>
    </submittedName>
</protein>
<evidence type="ECO:0000313" key="1">
    <source>
        <dbReference type="EMBL" id="PXF40980.1"/>
    </source>
</evidence>
<accession>A0A2V3IIN1</accession>
<evidence type="ECO:0000313" key="2">
    <source>
        <dbReference type="Proteomes" id="UP000247409"/>
    </source>
</evidence>
<reference evidence="1 2" key="1">
    <citation type="journal article" date="2018" name="Mol. Biol. Evol.">
        <title>Analysis of the draft genome of the red seaweed Gracilariopsis chorda provides insights into genome size evolution in Rhodophyta.</title>
        <authorList>
            <person name="Lee J."/>
            <person name="Yang E.C."/>
            <person name="Graf L."/>
            <person name="Yang J.H."/>
            <person name="Qiu H."/>
            <person name="Zel Zion U."/>
            <person name="Chan C.X."/>
            <person name="Stephens T.G."/>
            <person name="Weber A.P.M."/>
            <person name="Boo G.H."/>
            <person name="Boo S.M."/>
            <person name="Kim K.M."/>
            <person name="Shin Y."/>
            <person name="Jung M."/>
            <person name="Lee S.J."/>
            <person name="Yim H.S."/>
            <person name="Lee J.H."/>
            <person name="Bhattacharya D."/>
            <person name="Yoon H.S."/>
        </authorList>
    </citation>
    <scope>NUCLEOTIDE SEQUENCE [LARGE SCALE GENOMIC DNA]</scope>
    <source>
        <strain evidence="1 2">SKKU-2015</strain>
        <tissue evidence="1">Whole body</tissue>
    </source>
</reference>
<dbReference type="Proteomes" id="UP000247409">
    <property type="component" value="Unassembled WGS sequence"/>
</dbReference>
<sequence length="110" mass="12608">MGTEETHFLTEDEVDLVQEPREMPPVEDFVTDGHDSFPTLFHDHDENRAATMRMVGNLERTRKKDNAVAIRDTQSLCCEAVESFISKVRENTAGVQVIKEVQFILIFWAP</sequence>
<name>A0A2V3IIN1_9FLOR</name>
<comment type="caution">
    <text evidence="1">The sequence shown here is derived from an EMBL/GenBank/DDBJ whole genome shotgun (WGS) entry which is preliminary data.</text>
</comment>